<feature type="domain" description="Ribosomal protein eL8/eL30/eS12/Gadd45" evidence="3">
    <location>
        <begin position="8"/>
        <end position="96"/>
    </location>
</feature>
<dbReference type="EMBL" id="JXAL01000023">
    <property type="protein sequence ID" value="KIL35325.1"/>
    <property type="molecule type" value="Genomic_DNA"/>
</dbReference>
<accession>A0ABR5A2Q6</accession>
<sequence length="114" mass="12204">MTMTTANKVLSRLGLAMRAGKLASGEEIVMKAIRSGEAKLVLLAGDASENTGKKIADKCASYGIPLRIGFTRQELGAAVGKPERVIFAVTDKGFADMLTDGWGHHSEVENIEQR</sequence>
<comment type="caution">
    <text evidence="4">The sequence shown here is derived from an EMBL/GenBank/DDBJ whole genome shotgun (WGS) entry which is preliminary data.</text>
</comment>
<dbReference type="Gene3D" id="3.30.1330.30">
    <property type="match status" value="1"/>
</dbReference>
<evidence type="ECO:0000313" key="5">
    <source>
        <dbReference type="Proteomes" id="UP000054526"/>
    </source>
</evidence>
<name>A0ABR5A2Q6_9BACL</name>
<evidence type="ECO:0000256" key="2">
    <source>
        <dbReference type="ARBA" id="ARBA00023274"/>
    </source>
</evidence>
<keyword evidence="5" id="KW-1185">Reference proteome</keyword>
<gene>
    <name evidence="4" type="ORF">SD71_14960</name>
</gene>
<protein>
    <submittedName>
        <fullName evidence="4">50S ribosomal protein L7ae</fullName>
    </submittedName>
</protein>
<dbReference type="GO" id="GO:0005840">
    <property type="term" value="C:ribosome"/>
    <property type="evidence" value="ECO:0007669"/>
    <property type="project" value="UniProtKB-KW"/>
</dbReference>
<dbReference type="NCBIfam" id="NF005825">
    <property type="entry name" value="PRK07714.1"/>
    <property type="match status" value="1"/>
</dbReference>
<dbReference type="InterPro" id="IPR039109">
    <property type="entry name" value="Ribosomal_eL30-like"/>
</dbReference>
<dbReference type="Proteomes" id="UP000054526">
    <property type="component" value="Unassembled WGS sequence"/>
</dbReference>
<evidence type="ECO:0000259" key="3">
    <source>
        <dbReference type="Pfam" id="PF01248"/>
    </source>
</evidence>
<keyword evidence="1 4" id="KW-0689">Ribosomal protein</keyword>
<dbReference type="PANTHER" id="PTHR11449">
    <property type="entry name" value="RIBOSOMAL PROTEIN L30"/>
    <property type="match status" value="1"/>
</dbReference>
<keyword evidence="2" id="KW-0687">Ribonucleoprotein</keyword>
<dbReference type="InterPro" id="IPR004038">
    <property type="entry name" value="Ribosomal_eL8/eL30/eS12/Gad45"/>
</dbReference>
<evidence type="ECO:0000256" key="1">
    <source>
        <dbReference type="ARBA" id="ARBA00022980"/>
    </source>
</evidence>
<reference evidence="4 5" key="1">
    <citation type="submission" date="2014-12" db="EMBL/GenBank/DDBJ databases">
        <title>Draft genome sequence of Cohnella kolymensis strain B-2846.</title>
        <authorList>
            <person name="Karlyshev A.V."/>
            <person name="Kudryashova E.B."/>
        </authorList>
    </citation>
    <scope>NUCLEOTIDE SEQUENCE [LARGE SCALE GENOMIC DNA]</scope>
    <source>
        <strain evidence="4 5">VKM B-2846</strain>
    </source>
</reference>
<dbReference type="Pfam" id="PF01248">
    <property type="entry name" value="Ribosomal_L7Ae"/>
    <property type="match status" value="1"/>
</dbReference>
<dbReference type="InterPro" id="IPR029064">
    <property type="entry name" value="Ribosomal_eL30-like_sf"/>
</dbReference>
<evidence type="ECO:0000313" key="4">
    <source>
        <dbReference type="EMBL" id="KIL35325.1"/>
    </source>
</evidence>
<dbReference type="SUPFAM" id="SSF55315">
    <property type="entry name" value="L30e-like"/>
    <property type="match status" value="1"/>
</dbReference>
<dbReference type="RefSeq" id="WP_041064753.1">
    <property type="nucleotide sequence ID" value="NZ_JXAL01000023.1"/>
</dbReference>
<proteinExistence type="predicted"/>
<organism evidence="4 5">
    <name type="scientific">Cohnella kolymensis</name>
    <dbReference type="NCBI Taxonomy" id="1590652"/>
    <lineage>
        <taxon>Bacteria</taxon>
        <taxon>Bacillati</taxon>
        <taxon>Bacillota</taxon>
        <taxon>Bacilli</taxon>
        <taxon>Bacillales</taxon>
        <taxon>Paenibacillaceae</taxon>
        <taxon>Cohnella</taxon>
    </lineage>
</organism>